<evidence type="ECO:0000313" key="3">
    <source>
        <dbReference type="WBParaSite" id="Hba_21608"/>
    </source>
</evidence>
<dbReference type="AlphaFoldDB" id="A0A1I7XVN8"/>
<reference evidence="3" key="1">
    <citation type="submission" date="2016-11" db="UniProtKB">
        <authorList>
            <consortium name="WormBaseParasite"/>
        </authorList>
    </citation>
    <scope>IDENTIFICATION</scope>
</reference>
<protein>
    <submittedName>
        <fullName evidence="3">EB domain-containing protein</fullName>
    </submittedName>
</protein>
<keyword evidence="2" id="KW-1185">Reference proteome</keyword>
<evidence type="ECO:0000313" key="2">
    <source>
        <dbReference type="Proteomes" id="UP000095283"/>
    </source>
</evidence>
<name>A0A1I7XVN8_HETBA</name>
<feature type="region of interest" description="Disordered" evidence="1">
    <location>
        <begin position="275"/>
        <end position="297"/>
    </location>
</feature>
<dbReference type="WBParaSite" id="Hba_21608">
    <property type="protein sequence ID" value="Hba_21608"/>
    <property type="gene ID" value="Hba_21608"/>
</dbReference>
<evidence type="ECO:0000256" key="1">
    <source>
        <dbReference type="SAM" id="MobiDB-lite"/>
    </source>
</evidence>
<accession>A0A1I7XVN8</accession>
<dbReference type="Proteomes" id="UP000095283">
    <property type="component" value="Unplaced"/>
</dbReference>
<proteinExistence type="predicted"/>
<feature type="compositionally biased region" description="Polar residues" evidence="1">
    <location>
        <begin position="288"/>
        <end position="297"/>
    </location>
</feature>
<organism evidence="2 3">
    <name type="scientific">Heterorhabditis bacteriophora</name>
    <name type="common">Entomopathogenic nematode worm</name>
    <dbReference type="NCBI Taxonomy" id="37862"/>
    <lineage>
        <taxon>Eukaryota</taxon>
        <taxon>Metazoa</taxon>
        <taxon>Ecdysozoa</taxon>
        <taxon>Nematoda</taxon>
        <taxon>Chromadorea</taxon>
        <taxon>Rhabditida</taxon>
        <taxon>Rhabditina</taxon>
        <taxon>Rhabditomorpha</taxon>
        <taxon>Strongyloidea</taxon>
        <taxon>Heterorhabditidae</taxon>
        <taxon>Heterorhabditis</taxon>
    </lineage>
</organism>
<sequence>MNIGLNLPCNKELDGLLAEDPNGNSNAFLSCKGVGMGNVGFWERMVCPNDMIFDFINQQCRTEKKKSRNPPTLNIAILNNSCAKNEICIGGTVCDVNSLKCLCPYGTTPQMDTLSCIKTDSSFINTDTQPFSFNSFSSLEKSPISGGLIPSIPQSTEAPNFFQPNNFKFNSQFGLSTNLNSFSGANNFDVKSSNYGVKNNYGGIPSNGDQTNSLDTSKWNLNMLPTHLMNGGFSSAINSFGIDFKPNPNSQQNFVFRPNTMNSFQPTEIKITTPHNKKVPVLGHKPLTDNSFESQAN</sequence>